<dbReference type="Pfam" id="PF08282">
    <property type="entry name" value="Hydrolase_3"/>
    <property type="match status" value="1"/>
</dbReference>
<dbReference type="Proteomes" id="UP001162131">
    <property type="component" value="Unassembled WGS sequence"/>
</dbReference>
<comment type="caution">
    <text evidence="12">The sequence shown here is derived from an EMBL/GenBank/DDBJ whole genome shotgun (WGS) entry which is preliminary data.</text>
</comment>
<comment type="subcellular location">
    <subcellularLocation>
        <location evidence="1">Endomembrane system</location>
        <topology evidence="1">Multi-pass membrane protein</topology>
    </subcellularLocation>
</comment>
<dbReference type="SFLD" id="SFLDS00003">
    <property type="entry name" value="Haloacid_Dehalogenase"/>
    <property type="match status" value="1"/>
</dbReference>
<dbReference type="GO" id="GO:0016887">
    <property type="term" value="F:ATP hydrolysis activity"/>
    <property type="evidence" value="ECO:0007669"/>
    <property type="project" value="InterPro"/>
</dbReference>
<evidence type="ECO:0000313" key="12">
    <source>
        <dbReference type="EMBL" id="CAG9332022.1"/>
    </source>
</evidence>
<evidence type="ECO:0000256" key="10">
    <source>
        <dbReference type="SAM" id="Phobius"/>
    </source>
</evidence>
<dbReference type="GO" id="GO:0046872">
    <property type="term" value="F:metal ion binding"/>
    <property type="evidence" value="ECO:0007669"/>
    <property type="project" value="UniProtKB-KW"/>
</dbReference>
<evidence type="ECO:0000256" key="1">
    <source>
        <dbReference type="ARBA" id="ARBA00004127"/>
    </source>
</evidence>
<dbReference type="InterPro" id="IPR008250">
    <property type="entry name" value="ATPase_P-typ_transduc_dom_A_sf"/>
</dbReference>
<feature type="transmembrane region" description="Helical" evidence="10">
    <location>
        <begin position="318"/>
        <end position="344"/>
    </location>
</feature>
<dbReference type="Gene3D" id="2.70.150.10">
    <property type="entry name" value="Calcium-transporting ATPase, cytoplasmic transduction domain A"/>
    <property type="match status" value="1"/>
</dbReference>
<dbReference type="SMART" id="SM00831">
    <property type="entry name" value="Cation_ATPase_N"/>
    <property type="match status" value="1"/>
</dbReference>
<feature type="transmembrane region" description="Helical" evidence="10">
    <location>
        <begin position="938"/>
        <end position="960"/>
    </location>
</feature>
<dbReference type="PRINTS" id="PR00119">
    <property type="entry name" value="CATATPASE"/>
</dbReference>
<dbReference type="GO" id="GO:0005524">
    <property type="term" value="F:ATP binding"/>
    <property type="evidence" value="ECO:0007669"/>
    <property type="project" value="UniProtKB-KW"/>
</dbReference>
<feature type="domain" description="Cation-transporting P-type ATPase N-terminal" evidence="11">
    <location>
        <begin position="35"/>
        <end position="112"/>
    </location>
</feature>
<dbReference type="SFLD" id="SFLDG00002">
    <property type="entry name" value="C1.7:_P-type_atpase_like"/>
    <property type="match status" value="1"/>
</dbReference>
<evidence type="ECO:0000256" key="9">
    <source>
        <dbReference type="ARBA" id="ARBA00023136"/>
    </source>
</evidence>
<organism evidence="12 13">
    <name type="scientific">Blepharisma stoltei</name>
    <dbReference type="NCBI Taxonomy" id="1481888"/>
    <lineage>
        <taxon>Eukaryota</taxon>
        <taxon>Sar</taxon>
        <taxon>Alveolata</taxon>
        <taxon>Ciliophora</taxon>
        <taxon>Postciliodesmatophora</taxon>
        <taxon>Heterotrichea</taxon>
        <taxon>Heterotrichida</taxon>
        <taxon>Blepharismidae</taxon>
        <taxon>Blepharisma</taxon>
    </lineage>
</organism>
<dbReference type="PRINTS" id="PR00121">
    <property type="entry name" value="NAKATPASE"/>
</dbReference>
<evidence type="ECO:0000313" key="13">
    <source>
        <dbReference type="Proteomes" id="UP001162131"/>
    </source>
</evidence>
<keyword evidence="4" id="KW-0547">Nucleotide-binding</keyword>
<keyword evidence="8 10" id="KW-1133">Transmembrane helix</keyword>
<evidence type="ECO:0000256" key="5">
    <source>
        <dbReference type="ARBA" id="ARBA00022840"/>
    </source>
</evidence>
<sequence length="978" mass="109050">MEEDNLLANNFGTTPDELITLFDTHAIHDGQSLKNLNRLGGIDWLCNALCTSEKSGLICTEYDIQCRQKTFGDNKPYMQPPTSIWKIICDQFKNFVIQLLLFAGIVSLAIGLVEDSSEGWYEGCAIFISIFIVITVFTVQDYFKELQFRRLNSDTKRHYVNVVRNDELEETWVNDLVVGDLMYLNPGDIAPADGILVRSYGVTVDESALTGESKTIEKGADDPFIISGSSVVEGTGEMIVCCVGKNSTLGKHHKLILQQYSDEATPLEDKLAQIGVHIGIVGAIAAIMIFIALSAFILSDIIEAGTWDSESTEKMFTAFIFAITILVVVIPEGLPLAVTLSLAFSMRKMKEENIFVKHLKACETMGGCQELLIDKTGTLTKNEMKVVKVLIGLKKTNTRVPEVDPEVIKILAIAVSRNTTADVHSVDGNIEKAGNRTECALLMFLMHWGLNYHQYRNMKTQVMQVPFNSLVKMMSTFNVDNPEESALYVKGAPERIMRRCSHMLNSDGSIIEITSEEKEKVKEKLMLWSQKSLRTIAVAYKAGSVKELGLNDNPNKDEMDNAANGMILVAIFGIEDPVRPEAKEAIETLRKTGVTVRIITGDNPDIASRIGKHCSILPSDYDYKPENDTIILGKDFDRRTGGLIVKEGKDEISYAIGNEQEFKKIEEHLRILARCSPQDKLLLTIGMRGLGRIVAVTGDGTNDAAALQRADIGIAMMTATPMAKEASDIILLDDNIQSIVTAIKWGRNIYFNIRRYLQFQLTVNTVALMLCLIGAITVESSPLTAVQMLWVNLMMDSLAALALATQDPDNKVLDSAPYGKNEYILSPWIIANIIIQSVYQVTVVVVVLFWGPAIFGVDAGWDSDWPEEESEHYTLCFNIFVMLQLFNQINCRKIRPEEYNVFAGIFNNWQFLTILSIEFVCQILLVQKGGDFMNTEPLSIEQLVICILIGSTTLLVTLMFKIGVTKYYMPRYNEQKSV</sequence>
<reference evidence="12" key="1">
    <citation type="submission" date="2021-09" db="EMBL/GenBank/DDBJ databases">
        <authorList>
            <consortium name="AG Swart"/>
            <person name="Singh M."/>
            <person name="Singh A."/>
            <person name="Seah K."/>
            <person name="Emmerich C."/>
        </authorList>
    </citation>
    <scope>NUCLEOTIDE SEQUENCE</scope>
    <source>
        <strain evidence="12">ATCC30299</strain>
    </source>
</reference>
<accession>A0AAU9K2R6</accession>
<keyword evidence="7" id="KW-1278">Translocase</keyword>
<dbReference type="Pfam" id="PF13246">
    <property type="entry name" value="Cation_ATPase"/>
    <property type="match status" value="1"/>
</dbReference>
<keyword evidence="9 10" id="KW-0472">Membrane</keyword>
<evidence type="ECO:0000256" key="8">
    <source>
        <dbReference type="ARBA" id="ARBA00022989"/>
    </source>
</evidence>
<keyword evidence="2 10" id="KW-0812">Transmembrane</keyword>
<dbReference type="GO" id="GO:0005388">
    <property type="term" value="F:P-type calcium transporter activity"/>
    <property type="evidence" value="ECO:0007669"/>
    <property type="project" value="TreeGrafter"/>
</dbReference>
<keyword evidence="13" id="KW-1185">Reference proteome</keyword>
<dbReference type="PANTHER" id="PTHR24093">
    <property type="entry name" value="CATION TRANSPORTING ATPASE"/>
    <property type="match status" value="1"/>
</dbReference>
<dbReference type="SFLD" id="SFLDF00027">
    <property type="entry name" value="p-type_atpase"/>
    <property type="match status" value="1"/>
</dbReference>
<dbReference type="InterPro" id="IPR006068">
    <property type="entry name" value="ATPase_P-typ_cation-transptr_C"/>
</dbReference>
<dbReference type="InterPro" id="IPR018303">
    <property type="entry name" value="ATPase_P-typ_P_site"/>
</dbReference>
<keyword evidence="3" id="KW-0479">Metal-binding</keyword>
<dbReference type="GO" id="GO:0005886">
    <property type="term" value="C:plasma membrane"/>
    <property type="evidence" value="ECO:0007669"/>
    <property type="project" value="TreeGrafter"/>
</dbReference>
<dbReference type="EMBL" id="CAJZBQ010000053">
    <property type="protein sequence ID" value="CAG9332022.1"/>
    <property type="molecule type" value="Genomic_DNA"/>
</dbReference>
<dbReference type="InterPro" id="IPR023298">
    <property type="entry name" value="ATPase_P-typ_TM_dom_sf"/>
</dbReference>
<dbReference type="InterPro" id="IPR023214">
    <property type="entry name" value="HAD_sf"/>
</dbReference>
<dbReference type="Pfam" id="PF00122">
    <property type="entry name" value="E1-E2_ATPase"/>
    <property type="match status" value="1"/>
</dbReference>
<dbReference type="GO" id="GO:0012505">
    <property type="term" value="C:endomembrane system"/>
    <property type="evidence" value="ECO:0007669"/>
    <property type="project" value="UniProtKB-SubCell"/>
</dbReference>
<keyword evidence="6" id="KW-0460">Magnesium</keyword>
<dbReference type="Pfam" id="PF00690">
    <property type="entry name" value="Cation_ATPase_N"/>
    <property type="match status" value="1"/>
</dbReference>
<proteinExistence type="predicted"/>
<dbReference type="SUPFAM" id="SSF81665">
    <property type="entry name" value="Calcium ATPase, transmembrane domain M"/>
    <property type="match status" value="1"/>
</dbReference>
<dbReference type="InterPro" id="IPR001757">
    <property type="entry name" value="P_typ_ATPase"/>
</dbReference>
<dbReference type="InterPro" id="IPR023299">
    <property type="entry name" value="ATPase_P-typ_cyto_dom_N"/>
</dbReference>
<dbReference type="Gene3D" id="3.40.50.1000">
    <property type="entry name" value="HAD superfamily/HAD-like"/>
    <property type="match status" value="1"/>
</dbReference>
<evidence type="ECO:0000256" key="6">
    <source>
        <dbReference type="ARBA" id="ARBA00022842"/>
    </source>
</evidence>
<dbReference type="SUPFAM" id="SSF81660">
    <property type="entry name" value="Metal cation-transporting ATPase, ATP-binding domain N"/>
    <property type="match status" value="1"/>
</dbReference>
<dbReference type="AlphaFoldDB" id="A0AAU9K2R6"/>
<evidence type="ECO:0000256" key="3">
    <source>
        <dbReference type="ARBA" id="ARBA00022723"/>
    </source>
</evidence>
<evidence type="ECO:0000256" key="2">
    <source>
        <dbReference type="ARBA" id="ARBA00022692"/>
    </source>
</evidence>
<dbReference type="Gene3D" id="3.40.1110.10">
    <property type="entry name" value="Calcium-transporting ATPase, cytoplasmic domain N"/>
    <property type="match status" value="1"/>
</dbReference>
<evidence type="ECO:0000259" key="11">
    <source>
        <dbReference type="SMART" id="SM00831"/>
    </source>
</evidence>
<dbReference type="SUPFAM" id="SSF81653">
    <property type="entry name" value="Calcium ATPase, transduction domain A"/>
    <property type="match status" value="1"/>
</dbReference>
<gene>
    <name evidence="12" type="ORF">BSTOLATCC_MIC54076</name>
</gene>
<feature type="transmembrane region" description="Helical" evidence="10">
    <location>
        <begin position="119"/>
        <end position="139"/>
    </location>
</feature>
<feature type="transmembrane region" description="Helical" evidence="10">
    <location>
        <begin position="825"/>
        <end position="852"/>
    </location>
</feature>
<feature type="transmembrane region" description="Helical" evidence="10">
    <location>
        <begin position="756"/>
        <end position="778"/>
    </location>
</feature>
<dbReference type="InterPro" id="IPR004014">
    <property type="entry name" value="ATPase_P-typ_cation-transptr_N"/>
</dbReference>
<dbReference type="Gene3D" id="1.20.1110.10">
    <property type="entry name" value="Calcium-transporting ATPase, transmembrane domain"/>
    <property type="match status" value="1"/>
</dbReference>
<dbReference type="InterPro" id="IPR044492">
    <property type="entry name" value="P_typ_ATPase_HD_dom"/>
</dbReference>
<dbReference type="InterPro" id="IPR036412">
    <property type="entry name" value="HAD-like_sf"/>
</dbReference>
<dbReference type="PANTHER" id="PTHR24093:SF369">
    <property type="entry name" value="CALCIUM-TRANSPORTING ATPASE"/>
    <property type="match status" value="1"/>
</dbReference>
<evidence type="ECO:0000256" key="7">
    <source>
        <dbReference type="ARBA" id="ARBA00022967"/>
    </source>
</evidence>
<dbReference type="Pfam" id="PF00689">
    <property type="entry name" value="Cation_ATPase_C"/>
    <property type="match status" value="1"/>
</dbReference>
<dbReference type="PROSITE" id="PS00154">
    <property type="entry name" value="ATPASE_E1_E2"/>
    <property type="match status" value="1"/>
</dbReference>
<feature type="transmembrane region" description="Helical" evidence="10">
    <location>
        <begin position="95"/>
        <end position="113"/>
    </location>
</feature>
<dbReference type="NCBIfam" id="TIGR01494">
    <property type="entry name" value="ATPase_P-type"/>
    <property type="match status" value="2"/>
</dbReference>
<protein>
    <recommendedName>
        <fullName evidence="11">Cation-transporting P-type ATPase N-terminal domain-containing protein</fullName>
    </recommendedName>
</protein>
<evidence type="ECO:0000256" key="4">
    <source>
        <dbReference type="ARBA" id="ARBA00022741"/>
    </source>
</evidence>
<name>A0AAU9K2R6_9CILI</name>
<feature type="transmembrane region" description="Helical" evidence="10">
    <location>
        <begin position="901"/>
        <end position="926"/>
    </location>
</feature>
<dbReference type="InterPro" id="IPR059000">
    <property type="entry name" value="ATPase_P-type_domA"/>
</dbReference>
<keyword evidence="5" id="KW-0067">ATP-binding</keyword>
<feature type="transmembrane region" description="Helical" evidence="10">
    <location>
        <begin position="274"/>
        <end position="298"/>
    </location>
</feature>
<dbReference type="SUPFAM" id="SSF56784">
    <property type="entry name" value="HAD-like"/>
    <property type="match status" value="1"/>
</dbReference>